<evidence type="ECO:0000259" key="3">
    <source>
        <dbReference type="Pfam" id="PF04909"/>
    </source>
</evidence>
<dbReference type="InterPro" id="IPR006680">
    <property type="entry name" value="Amidohydro-rel"/>
</dbReference>
<evidence type="ECO:0000313" key="4">
    <source>
        <dbReference type="EMBL" id="MBM9503017.1"/>
    </source>
</evidence>
<sequence length="319" mass="33493">MTTSSAASSAASSETSPAAAAGAARPAPPVDAHVHFWNPGPLSYPWLDAVPPLNRAFTADDFADAVPEPLEAVFVEAGRVGGQAGDELEWVRGMARTRPWIRGAVAHVPLDDPTAAPAVIRAYADDPFVVGVRHNIQDEIAGFTRGADFRAGLDLLGRAGLPFDACVREHQLTELAELAEGYPRVRIVLDHLGKPSPAGSRAEWSRALRRLAHAPNTVCKLSGLATEADPGTPAEDLLALLGEALEVFGPGRCLYGGDWPVMTLATSYGQWLDLVRTALAGLPDSDAEAVLRTNAVRIYGLDRAGGTGTVPSATGEEPA</sequence>
<dbReference type="RefSeq" id="WP_205354908.1">
    <property type="nucleotide sequence ID" value="NZ_JADKYB010000001.1"/>
</dbReference>
<evidence type="ECO:0000256" key="2">
    <source>
        <dbReference type="SAM" id="MobiDB-lite"/>
    </source>
</evidence>
<gene>
    <name evidence="4" type="ORF">ITX44_00375</name>
</gene>
<protein>
    <submittedName>
        <fullName evidence="4">Amidohydrolase family protein</fullName>
    </submittedName>
</protein>
<reference evidence="4 5" key="1">
    <citation type="submission" date="2021-01" db="EMBL/GenBank/DDBJ databases">
        <title>Streptomyces acididurans sp. nov., isolated from a peat swamp forest soil.</title>
        <authorList>
            <person name="Chantavorakit T."/>
            <person name="Duangmal K."/>
        </authorList>
    </citation>
    <scope>NUCLEOTIDE SEQUENCE [LARGE SCALE GENOMIC DNA]</scope>
    <source>
        <strain evidence="4 5">KK5PA1</strain>
    </source>
</reference>
<comment type="caution">
    <text evidence="4">The sequence shown here is derived from an EMBL/GenBank/DDBJ whole genome shotgun (WGS) entry which is preliminary data.</text>
</comment>
<dbReference type="InterPro" id="IPR032466">
    <property type="entry name" value="Metal_Hydrolase"/>
</dbReference>
<dbReference type="Proteomes" id="UP000749040">
    <property type="component" value="Unassembled WGS sequence"/>
</dbReference>
<comment type="similarity">
    <text evidence="1">Belongs to the metallo-dependent hydrolases superfamily.</text>
</comment>
<evidence type="ECO:0000313" key="5">
    <source>
        <dbReference type="Proteomes" id="UP000749040"/>
    </source>
</evidence>
<dbReference type="Gene3D" id="3.20.20.140">
    <property type="entry name" value="Metal-dependent hydrolases"/>
    <property type="match status" value="1"/>
</dbReference>
<dbReference type="PANTHER" id="PTHR43569">
    <property type="entry name" value="AMIDOHYDROLASE"/>
    <property type="match status" value="1"/>
</dbReference>
<dbReference type="Pfam" id="PF04909">
    <property type="entry name" value="Amidohydro_2"/>
    <property type="match status" value="1"/>
</dbReference>
<keyword evidence="5" id="KW-1185">Reference proteome</keyword>
<accession>A0ABS2TJL8</accession>
<dbReference type="EMBL" id="JADKYB010000001">
    <property type="protein sequence ID" value="MBM9503017.1"/>
    <property type="molecule type" value="Genomic_DNA"/>
</dbReference>
<dbReference type="InterPro" id="IPR052350">
    <property type="entry name" value="Metallo-dep_Lactonases"/>
</dbReference>
<name>A0ABS2TJL8_9ACTN</name>
<feature type="domain" description="Amidohydrolase-related" evidence="3">
    <location>
        <begin position="30"/>
        <end position="301"/>
    </location>
</feature>
<feature type="region of interest" description="Disordered" evidence="2">
    <location>
        <begin position="1"/>
        <end position="25"/>
    </location>
</feature>
<organism evidence="4 5">
    <name type="scientific">Actinacidiphila acididurans</name>
    <dbReference type="NCBI Taxonomy" id="2784346"/>
    <lineage>
        <taxon>Bacteria</taxon>
        <taxon>Bacillati</taxon>
        <taxon>Actinomycetota</taxon>
        <taxon>Actinomycetes</taxon>
        <taxon>Kitasatosporales</taxon>
        <taxon>Streptomycetaceae</taxon>
        <taxon>Actinacidiphila</taxon>
    </lineage>
</organism>
<dbReference type="PANTHER" id="PTHR43569:SF2">
    <property type="entry name" value="AMIDOHYDROLASE-RELATED DOMAIN-CONTAINING PROTEIN"/>
    <property type="match status" value="1"/>
</dbReference>
<proteinExistence type="inferred from homology"/>
<evidence type="ECO:0000256" key="1">
    <source>
        <dbReference type="ARBA" id="ARBA00038310"/>
    </source>
</evidence>
<dbReference type="SUPFAM" id="SSF51556">
    <property type="entry name" value="Metallo-dependent hydrolases"/>
    <property type="match status" value="1"/>
</dbReference>